<evidence type="ECO:0000313" key="2">
    <source>
        <dbReference type="Proteomes" id="UP001055307"/>
    </source>
</evidence>
<dbReference type="EMBL" id="BPQF01000036">
    <property type="protein sequence ID" value="GJD42012.1"/>
    <property type="molecule type" value="Genomic_DNA"/>
</dbReference>
<organism evidence="1 2">
    <name type="scientific">Methylobacterium bullatum</name>
    <dbReference type="NCBI Taxonomy" id="570505"/>
    <lineage>
        <taxon>Bacteria</taxon>
        <taxon>Pseudomonadati</taxon>
        <taxon>Pseudomonadota</taxon>
        <taxon>Alphaproteobacteria</taxon>
        <taxon>Hyphomicrobiales</taxon>
        <taxon>Methylobacteriaceae</taxon>
        <taxon>Methylobacterium</taxon>
    </lineage>
</organism>
<dbReference type="Proteomes" id="UP001055307">
    <property type="component" value="Unassembled WGS sequence"/>
</dbReference>
<protein>
    <submittedName>
        <fullName evidence="1">Uncharacterized protein</fullName>
    </submittedName>
</protein>
<reference evidence="1" key="1">
    <citation type="journal article" date="2016" name="Front. Microbiol.">
        <title>Genome Sequence of the Piezophilic, Mesophilic Sulfate-Reducing Bacterium Desulfovibrio indicus J2T.</title>
        <authorList>
            <person name="Cao J."/>
            <person name="Maignien L."/>
            <person name="Shao Z."/>
            <person name="Alain K."/>
            <person name="Jebbar M."/>
        </authorList>
    </citation>
    <scope>NUCLEOTIDE SEQUENCE</scope>
    <source>
        <strain evidence="1">DSM 21893</strain>
    </source>
</reference>
<reference evidence="1" key="2">
    <citation type="submission" date="2021-08" db="EMBL/GenBank/DDBJ databases">
        <authorList>
            <person name="Tani A."/>
            <person name="Ola A."/>
            <person name="Ogura Y."/>
            <person name="Katsura K."/>
            <person name="Hayashi T."/>
        </authorList>
    </citation>
    <scope>NUCLEOTIDE SEQUENCE</scope>
    <source>
        <strain evidence="1">DSM 21893</strain>
    </source>
</reference>
<proteinExistence type="predicted"/>
<dbReference type="RefSeq" id="WP_192215490.1">
    <property type="nucleotide sequence ID" value="NZ_BPQF01000036.1"/>
</dbReference>
<dbReference type="AlphaFoldDB" id="A0AAV4ZDW4"/>
<gene>
    <name evidence="1" type="ORF">OICFNHDK_4503</name>
</gene>
<name>A0AAV4ZDW4_9HYPH</name>
<accession>A0AAV4ZDW4</accession>
<comment type="caution">
    <text evidence="1">The sequence shown here is derived from an EMBL/GenBank/DDBJ whole genome shotgun (WGS) entry which is preliminary data.</text>
</comment>
<sequence length="299" mass="33454">MNPAFSAWLKGQTRFADVPAVIADVFVSRSDNLGESDLIVIYTRDDGLNFAVLIEDKVDAPLQPDQASRYRLRAEREISSGKYNDFTVILCAPISYLANSLKAAEFDTTVSFEDIAAFFLVNGDTPRCRYRASFLLGAGTRRVNNWERQVDDITEVFWSAAYAVAIKEFPILEMKPLKVTKDSTWINFRPRDMPTMPHRIYVSVKGERGYMDLTFSDAQVDLFHGKVAHLLDPDMSVHKTGKSSAIRLQTDGFMPREGLEAAIPKARAAFAACARLIRFYRAHRAELDAATTSAATPPN</sequence>
<evidence type="ECO:0000313" key="1">
    <source>
        <dbReference type="EMBL" id="GJD42012.1"/>
    </source>
</evidence>
<keyword evidence="2" id="KW-1185">Reference proteome</keyword>